<accession>A4JPG2</accession>
<dbReference type="SUPFAM" id="SSF52402">
    <property type="entry name" value="Adenine nucleotide alpha hydrolases-like"/>
    <property type="match status" value="1"/>
</dbReference>
<protein>
    <submittedName>
        <fullName evidence="2">UspA domain protein</fullName>
    </submittedName>
</protein>
<dbReference type="AlphaFoldDB" id="A4JPG2"/>
<dbReference type="InterPro" id="IPR006016">
    <property type="entry name" value="UspA"/>
</dbReference>
<feature type="domain" description="UspA" evidence="1">
    <location>
        <begin position="21"/>
        <end position="162"/>
    </location>
</feature>
<evidence type="ECO:0000313" key="2">
    <source>
        <dbReference type="EMBL" id="ABO58165.1"/>
    </source>
</evidence>
<dbReference type="Pfam" id="PF00582">
    <property type="entry name" value="Usp"/>
    <property type="match status" value="1"/>
</dbReference>
<dbReference type="Proteomes" id="UP000002287">
    <property type="component" value="Chromosome 2"/>
</dbReference>
<dbReference type="eggNOG" id="COG0589">
    <property type="taxonomic scope" value="Bacteria"/>
</dbReference>
<organism evidence="2 3">
    <name type="scientific">Burkholderia vietnamiensis (strain G4 / LMG 22486)</name>
    <name type="common">Burkholderia cepacia (strain R1808)</name>
    <dbReference type="NCBI Taxonomy" id="269482"/>
    <lineage>
        <taxon>Bacteria</taxon>
        <taxon>Pseudomonadati</taxon>
        <taxon>Pseudomonadota</taxon>
        <taxon>Betaproteobacteria</taxon>
        <taxon>Burkholderiales</taxon>
        <taxon>Burkholderiaceae</taxon>
        <taxon>Burkholderia</taxon>
        <taxon>Burkholderia cepacia complex</taxon>
    </lineage>
</organism>
<proteinExistence type="predicted"/>
<evidence type="ECO:0000259" key="1">
    <source>
        <dbReference type="Pfam" id="PF00582"/>
    </source>
</evidence>
<dbReference type="EMBL" id="CP000615">
    <property type="protein sequence ID" value="ABO58165.1"/>
    <property type="molecule type" value="Genomic_DNA"/>
</dbReference>
<reference evidence="3" key="1">
    <citation type="submission" date="2007-03" db="EMBL/GenBank/DDBJ databases">
        <title>Complete sequence of chromosome 2 of Burkholderia vietnamiensis G4.</title>
        <authorList>
            <consortium name="US DOE Joint Genome Institute"/>
            <person name="Copeland A."/>
            <person name="Lucas S."/>
            <person name="Lapidus A."/>
            <person name="Barry K."/>
            <person name="Detter J.C."/>
            <person name="Glavina del Rio T."/>
            <person name="Hammon N."/>
            <person name="Israni S."/>
            <person name="Dalin E."/>
            <person name="Tice H."/>
            <person name="Pitluck S."/>
            <person name="Chain P."/>
            <person name="Malfatti S."/>
            <person name="Shin M."/>
            <person name="Vergez L."/>
            <person name="Schmutz J."/>
            <person name="Larimer F."/>
            <person name="Land M."/>
            <person name="Hauser L."/>
            <person name="Kyrpides N."/>
            <person name="Tiedje J."/>
            <person name="Richardson P."/>
        </authorList>
    </citation>
    <scope>NUCLEOTIDE SEQUENCE [LARGE SCALE GENOMIC DNA]</scope>
    <source>
        <strain evidence="3">G4 / LMG 22486</strain>
    </source>
</reference>
<gene>
    <name evidence="2" type="ordered locus">Bcep1808_5216</name>
</gene>
<dbReference type="Gene3D" id="3.40.50.620">
    <property type="entry name" value="HUPs"/>
    <property type="match status" value="1"/>
</dbReference>
<sequence length="162" mass="18130">MPSWRALRCNRHHFRALAMLKLLVPIGHSPRSLHAVRHAAFLYRERCASEIVLINVQPPLEATRLEAFHPLSRLRSIEDRFACDDLAMAERVLREAGARYSVVKKVGPVADTIAAAAAETGCDEIVVVAPRHDPIHALLSMFRRSVMSRLVRISNVPVTAVR</sequence>
<dbReference type="InterPro" id="IPR014729">
    <property type="entry name" value="Rossmann-like_a/b/a_fold"/>
</dbReference>
<name>A4JPG2_BURVG</name>
<evidence type="ECO:0000313" key="3">
    <source>
        <dbReference type="Proteomes" id="UP000002287"/>
    </source>
</evidence>
<dbReference type="KEGG" id="bvi:Bcep1808_5216"/>
<dbReference type="CDD" id="cd00293">
    <property type="entry name" value="USP-like"/>
    <property type="match status" value="1"/>
</dbReference>
<dbReference type="HOGENOM" id="CLU_049301_14_1_4"/>